<dbReference type="PANTHER" id="PTHR12127:SF7">
    <property type="entry name" value="SD02261P"/>
    <property type="match status" value="1"/>
</dbReference>
<feature type="region of interest" description="Disordered" evidence="6">
    <location>
        <begin position="723"/>
        <end position="748"/>
    </location>
</feature>
<dbReference type="VEuPathDB" id="AmoebaDB:NfTy_022160"/>
<evidence type="ECO:0000259" key="8">
    <source>
        <dbReference type="Pfam" id="PF00520"/>
    </source>
</evidence>
<feature type="transmembrane region" description="Helical" evidence="7">
    <location>
        <begin position="535"/>
        <end position="557"/>
    </location>
</feature>
<feature type="transmembrane region" description="Helical" evidence="7">
    <location>
        <begin position="569"/>
        <end position="588"/>
    </location>
</feature>
<dbReference type="Pfam" id="PF00520">
    <property type="entry name" value="Ion_trans"/>
    <property type="match status" value="1"/>
</dbReference>
<dbReference type="PANTHER" id="PTHR12127">
    <property type="entry name" value="MUCOLIPIN"/>
    <property type="match status" value="1"/>
</dbReference>
<dbReference type="InterPro" id="IPR039031">
    <property type="entry name" value="Mucolipin"/>
</dbReference>
<keyword evidence="2 7" id="KW-0812">Transmembrane</keyword>
<keyword evidence="3 7" id="KW-1133">Transmembrane helix</keyword>
<keyword evidence="4 7" id="KW-0472">Membrane</keyword>
<protein>
    <recommendedName>
        <fullName evidence="8">Ion transport domain-containing protein</fullName>
    </recommendedName>
</protein>
<dbReference type="InterPro" id="IPR005821">
    <property type="entry name" value="Ion_trans_dom"/>
</dbReference>
<dbReference type="VEuPathDB" id="AmoebaDB:FDP41_011853"/>
<feature type="compositionally biased region" description="Polar residues" evidence="6">
    <location>
        <begin position="404"/>
        <end position="416"/>
    </location>
</feature>
<feature type="compositionally biased region" description="Basic and acidic residues" evidence="6">
    <location>
        <begin position="847"/>
        <end position="864"/>
    </location>
</feature>
<feature type="region of interest" description="Disordered" evidence="6">
    <location>
        <begin position="394"/>
        <end position="418"/>
    </location>
</feature>
<dbReference type="OMA" id="WANIVQY"/>
<feature type="transmembrane region" description="Helical" evidence="7">
    <location>
        <begin position="40"/>
        <end position="62"/>
    </location>
</feature>
<feature type="transmembrane region" description="Helical" evidence="7">
    <location>
        <begin position="609"/>
        <end position="630"/>
    </location>
</feature>
<gene>
    <name evidence="9" type="ORF">FDP41_011853</name>
</gene>
<dbReference type="GO" id="GO:0016020">
    <property type="term" value="C:membrane"/>
    <property type="evidence" value="ECO:0007669"/>
    <property type="project" value="UniProtKB-SubCell"/>
</dbReference>
<comment type="caution">
    <text evidence="9">The sequence shown here is derived from an EMBL/GenBank/DDBJ whole genome shotgun (WGS) entry which is preliminary data.</text>
</comment>
<keyword evidence="5" id="KW-0175">Coiled coil</keyword>
<evidence type="ECO:0000256" key="2">
    <source>
        <dbReference type="ARBA" id="ARBA00022692"/>
    </source>
</evidence>
<dbReference type="AlphaFoldDB" id="A0A6A5C5B7"/>
<feature type="coiled-coil region" evidence="5">
    <location>
        <begin position="761"/>
        <end position="791"/>
    </location>
</feature>
<feature type="domain" description="Ion transport" evidence="8">
    <location>
        <begin position="531"/>
        <end position="704"/>
    </location>
</feature>
<evidence type="ECO:0000256" key="7">
    <source>
        <dbReference type="SAM" id="Phobius"/>
    </source>
</evidence>
<evidence type="ECO:0000256" key="6">
    <source>
        <dbReference type="SAM" id="MobiDB-lite"/>
    </source>
</evidence>
<feature type="transmembrane region" description="Helical" evidence="7">
    <location>
        <begin position="674"/>
        <end position="695"/>
    </location>
</feature>
<dbReference type="GO" id="GO:0072345">
    <property type="term" value="F:NAADP-sensitive calcium-release channel activity"/>
    <property type="evidence" value="ECO:0007669"/>
    <property type="project" value="TreeGrafter"/>
</dbReference>
<feature type="coiled-coil region" evidence="5">
    <location>
        <begin position="452"/>
        <end position="479"/>
    </location>
</feature>
<dbReference type="EMBL" id="VFQX01000012">
    <property type="protein sequence ID" value="KAF0981992.1"/>
    <property type="molecule type" value="Genomic_DNA"/>
</dbReference>
<feature type="transmembrane region" description="Helical" evidence="7">
    <location>
        <begin position="345"/>
        <end position="366"/>
    </location>
</feature>
<accession>A0A6A5C5B7</accession>
<reference evidence="9 10" key="1">
    <citation type="journal article" date="2019" name="Sci. Rep.">
        <title>Nanopore sequencing improves the draft genome of the human pathogenic amoeba Naegleria fowleri.</title>
        <authorList>
            <person name="Liechti N."/>
            <person name="Schurch N."/>
            <person name="Bruggmann R."/>
            <person name="Wittwer M."/>
        </authorList>
    </citation>
    <scope>NUCLEOTIDE SEQUENCE [LARGE SCALE GENOMIC DNA]</scope>
    <source>
        <strain evidence="9 10">ATCC 30894</strain>
    </source>
</reference>
<dbReference type="GeneID" id="68119068"/>
<sequence>MQLTKKIKKSNLYRKLVPKIPIREELRLSAWQKFIKYRRFPFKFCTHMLLLILVTTQLFLFAGNREDYLSNAGKIIANNFLPQGYLSLKDAKTGFNTFYFDDCEDIVNHIGWTVKQYYDLKERAPTYLEFAARDGSGSFVLGNAKSARSNSKFHVEKLVIDNSKSKSNEEKRQLALQQLIESRNHATAALMNTKLNYSSPIEMTITRYQNISYPIDDYVKKLNKDVVTSTFFLSKNDTYGPFEKYVKASEETPQKTSASDQAIIIDREGLQKYMFSFTEMTLKFTYKNVYTKGIFPELLIWDITLNYDFATGAGIVPVTLSYDVGLGAETSKDISISVLSSPLTWISLLIVIFSLFSLFLIARAIYRSFKFIRKAMKKDRSIFQLVYQESNDNLDEPQNEPLVNESTPLIGINSTPPTKPVEVKPSLLKRYDNDIFNDSFTGSAVSGMTFTSQYYQQMLEQHKSELHELQEEDEKDVQDSLLKTTTPKHSPGIPSRIVTGEIGKPSAEQIAEASQKMGMNFKPDLKHKLKFFNPWHILGIISNILCIVSSAMVFANVAYQYFSLDATNILLGLSSIFVWANIVQYLSHSPKFYVLIKALRKGLPNIGRFIIGAAPLLIGYALCGMVLFGSYTSNFQGFQNSIVTLFSAANGDSLIDVFSSLYGQNIVIAYFSRIYLITFVCLFTYSVINIFILIMEDAYFSVKESNMKKDAAEAAAKAIQEFKQSHAKQGDHHNDEDNSTNVGHQSDTMSKSFKITPHQQAEDVDEDMERLQQERSKIDELINLLSELRSGQLLGDPDEQDPQTIIQQKRLSEKLTRLLVTRNLKKIRRKKSTSGEEPFKTVLSSSFRKEPTGDEPKKKKETKFNLDLNESIDDVSIIEGDDDDDLGSPPTPRN</sequence>
<organism evidence="9 10">
    <name type="scientific">Naegleria fowleri</name>
    <name type="common">Brain eating amoeba</name>
    <dbReference type="NCBI Taxonomy" id="5763"/>
    <lineage>
        <taxon>Eukaryota</taxon>
        <taxon>Discoba</taxon>
        <taxon>Heterolobosea</taxon>
        <taxon>Tetramitia</taxon>
        <taxon>Eutetramitia</taxon>
        <taxon>Vahlkampfiidae</taxon>
        <taxon>Naegleria</taxon>
    </lineage>
</organism>
<dbReference type="Proteomes" id="UP000444721">
    <property type="component" value="Unassembled WGS sequence"/>
</dbReference>
<name>A0A6A5C5B7_NAEFO</name>
<feature type="compositionally biased region" description="Polar residues" evidence="6">
    <location>
        <begin position="739"/>
        <end position="748"/>
    </location>
</feature>
<evidence type="ECO:0000256" key="1">
    <source>
        <dbReference type="ARBA" id="ARBA00004141"/>
    </source>
</evidence>
<evidence type="ECO:0000256" key="5">
    <source>
        <dbReference type="SAM" id="Coils"/>
    </source>
</evidence>
<proteinExistence type="predicted"/>
<evidence type="ECO:0000313" key="10">
    <source>
        <dbReference type="Proteomes" id="UP000444721"/>
    </source>
</evidence>
<dbReference type="RefSeq" id="XP_044566705.1">
    <property type="nucleotide sequence ID" value="XM_044702308.1"/>
</dbReference>
<dbReference type="VEuPathDB" id="AmoebaDB:NF0049910"/>
<dbReference type="Gene3D" id="1.10.287.70">
    <property type="match status" value="1"/>
</dbReference>
<evidence type="ECO:0000256" key="4">
    <source>
        <dbReference type="ARBA" id="ARBA00023136"/>
    </source>
</evidence>
<evidence type="ECO:0000256" key="3">
    <source>
        <dbReference type="ARBA" id="ARBA00022989"/>
    </source>
</evidence>
<keyword evidence="10" id="KW-1185">Reference proteome</keyword>
<comment type="subcellular location">
    <subcellularLocation>
        <location evidence="1">Membrane</location>
        <topology evidence="1">Multi-pass membrane protein</topology>
    </subcellularLocation>
</comment>
<evidence type="ECO:0000313" key="9">
    <source>
        <dbReference type="EMBL" id="KAF0981992.1"/>
    </source>
</evidence>
<dbReference type="OrthoDB" id="263481at2759"/>
<feature type="region of interest" description="Disordered" evidence="6">
    <location>
        <begin position="829"/>
        <end position="894"/>
    </location>
</feature>